<proteinExistence type="predicted"/>
<dbReference type="Proteomes" id="UP000186720">
    <property type="component" value="Unassembled WGS sequence"/>
</dbReference>
<dbReference type="Gene3D" id="1.20.1720.10">
    <property type="entry name" value="Multidrug resistance protein D"/>
    <property type="match status" value="1"/>
</dbReference>
<dbReference type="GO" id="GO:0005886">
    <property type="term" value="C:plasma membrane"/>
    <property type="evidence" value="ECO:0007669"/>
    <property type="project" value="TreeGrafter"/>
</dbReference>
<organism evidence="8 9">
    <name type="scientific">Mucilaginibacter polytrichastri</name>
    <dbReference type="NCBI Taxonomy" id="1302689"/>
    <lineage>
        <taxon>Bacteria</taxon>
        <taxon>Pseudomonadati</taxon>
        <taxon>Bacteroidota</taxon>
        <taxon>Sphingobacteriia</taxon>
        <taxon>Sphingobacteriales</taxon>
        <taxon>Sphingobacteriaceae</taxon>
        <taxon>Mucilaginibacter</taxon>
    </lineage>
</organism>
<gene>
    <name evidence="8" type="ORF">RG47T_2786</name>
</gene>
<protein>
    <recommendedName>
        <fullName evidence="7">Major facilitator superfamily (MFS) profile domain-containing protein</fullName>
    </recommendedName>
</protein>
<dbReference type="AlphaFoldDB" id="A0A1Q5ZZY7"/>
<keyword evidence="9" id="KW-1185">Reference proteome</keyword>
<keyword evidence="4 6" id="KW-1133">Transmembrane helix</keyword>
<dbReference type="InterPro" id="IPR020846">
    <property type="entry name" value="MFS_dom"/>
</dbReference>
<dbReference type="PROSITE" id="PS50850">
    <property type="entry name" value="MFS"/>
    <property type="match status" value="1"/>
</dbReference>
<keyword evidence="5 6" id="KW-0472">Membrane</keyword>
<accession>A0A1Q5ZZY7</accession>
<feature type="transmembrane region" description="Helical" evidence="6">
    <location>
        <begin position="314"/>
        <end position="332"/>
    </location>
</feature>
<comment type="caution">
    <text evidence="8">The sequence shown here is derived from an EMBL/GenBank/DDBJ whole genome shotgun (WGS) entry which is preliminary data.</text>
</comment>
<dbReference type="EMBL" id="MPPL01000001">
    <property type="protein sequence ID" value="OKS87325.1"/>
    <property type="molecule type" value="Genomic_DNA"/>
</dbReference>
<sequence>MLFKPVTFAADKLINQCGLLNFFRSGNMSSLLSTPKQIKAHHQGIANVLAFALMPLSGFATDIYIPSLPSMSAEMGVTSIQVQLTLTLFLISYGITQLFIGSVLDSFGRYNISLICLVIFAAASIVIASTHSIYVIYLMRIVHGITVGGVVVSKRAYFIDLFTGAKLKNYLSLFSIIWSTGPIVAPFIGGYLQTGFGWKSNFYFLAGFAIVLAVLELIFSGESLQTFSTFNVKKIAGVYSKMIKTTTFTLALIMVGLSYSMVMIYNMTGPFIIEHTLHLSPVIAGYSSLILGVAWMTGGIIGKSTIDRPFFKKAAVNLTLQLVFVIAMIISINYRADLYTLIFFAFIIQVGAGNTFNNFFTYCLSRFPQNAGIASGLSGGVNYVIVSILSYGIVALLPARDEHHLGYSYFVLIILSVIVMLILKTKKEVLTDNA</sequence>
<dbReference type="PANTHER" id="PTHR23502">
    <property type="entry name" value="MAJOR FACILITATOR SUPERFAMILY"/>
    <property type="match status" value="1"/>
</dbReference>
<feature type="transmembrane region" description="Helical" evidence="6">
    <location>
        <begin position="80"/>
        <end position="100"/>
    </location>
</feature>
<feature type="transmembrane region" description="Helical" evidence="6">
    <location>
        <begin position="170"/>
        <end position="190"/>
    </location>
</feature>
<dbReference type="GO" id="GO:1990961">
    <property type="term" value="P:xenobiotic detoxification by transmembrane export across the plasma membrane"/>
    <property type="evidence" value="ECO:0007669"/>
    <property type="project" value="TreeGrafter"/>
</dbReference>
<feature type="transmembrane region" description="Helical" evidence="6">
    <location>
        <begin position="381"/>
        <end position="399"/>
    </location>
</feature>
<evidence type="ECO:0000256" key="1">
    <source>
        <dbReference type="ARBA" id="ARBA00004141"/>
    </source>
</evidence>
<dbReference type="PANTHER" id="PTHR23502:SF132">
    <property type="entry name" value="POLYAMINE TRANSPORTER 2-RELATED"/>
    <property type="match status" value="1"/>
</dbReference>
<dbReference type="InterPro" id="IPR036259">
    <property type="entry name" value="MFS_trans_sf"/>
</dbReference>
<evidence type="ECO:0000256" key="3">
    <source>
        <dbReference type="ARBA" id="ARBA00022692"/>
    </source>
</evidence>
<evidence type="ECO:0000256" key="2">
    <source>
        <dbReference type="ARBA" id="ARBA00022448"/>
    </source>
</evidence>
<dbReference type="GO" id="GO:0015385">
    <property type="term" value="F:sodium:proton antiporter activity"/>
    <property type="evidence" value="ECO:0007669"/>
    <property type="project" value="TreeGrafter"/>
</dbReference>
<feature type="transmembrane region" description="Helical" evidence="6">
    <location>
        <begin position="45"/>
        <end position="65"/>
    </location>
</feature>
<feature type="transmembrane region" description="Helical" evidence="6">
    <location>
        <begin position="202"/>
        <end position="221"/>
    </location>
</feature>
<feature type="transmembrane region" description="Helical" evidence="6">
    <location>
        <begin position="112"/>
        <end position="131"/>
    </location>
</feature>
<name>A0A1Q5ZZY7_9SPHI</name>
<reference evidence="8 9" key="1">
    <citation type="submission" date="2016-11" db="EMBL/GenBank/DDBJ databases">
        <title>Whole Genome Sequencing of Mucilaginibacter polytrichastri RG4-7(T) isolated from the moss sample.</title>
        <authorList>
            <person name="Li Y."/>
        </authorList>
    </citation>
    <scope>NUCLEOTIDE SEQUENCE [LARGE SCALE GENOMIC DNA]</scope>
    <source>
        <strain evidence="8 9">RG4-7</strain>
    </source>
</reference>
<feature type="domain" description="Major facilitator superfamily (MFS) profile" evidence="7">
    <location>
        <begin position="46"/>
        <end position="428"/>
    </location>
</feature>
<evidence type="ECO:0000256" key="6">
    <source>
        <dbReference type="SAM" id="Phobius"/>
    </source>
</evidence>
<feature type="transmembrane region" description="Helical" evidence="6">
    <location>
        <begin position="137"/>
        <end position="158"/>
    </location>
</feature>
<dbReference type="OrthoDB" id="9814303at2"/>
<keyword evidence="3 6" id="KW-0812">Transmembrane</keyword>
<keyword evidence="2" id="KW-0813">Transport</keyword>
<evidence type="ECO:0000313" key="9">
    <source>
        <dbReference type="Proteomes" id="UP000186720"/>
    </source>
</evidence>
<dbReference type="SUPFAM" id="SSF103473">
    <property type="entry name" value="MFS general substrate transporter"/>
    <property type="match status" value="1"/>
</dbReference>
<feature type="transmembrane region" description="Helical" evidence="6">
    <location>
        <begin position="405"/>
        <end position="423"/>
    </location>
</feature>
<feature type="transmembrane region" description="Helical" evidence="6">
    <location>
        <begin position="242"/>
        <end position="262"/>
    </location>
</feature>
<evidence type="ECO:0000313" key="8">
    <source>
        <dbReference type="EMBL" id="OKS87325.1"/>
    </source>
</evidence>
<feature type="transmembrane region" description="Helical" evidence="6">
    <location>
        <begin position="338"/>
        <end position="360"/>
    </location>
</feature>
<evidence type="ECO:0000259" key="7">
    <source>
        <dbReference type="PROSITE" id="PS50850"/>
    </source>
</evidence>
<dbReference type="Pfam" id="PF07690">
    <property type="entry name" value="MFS_1"/>
    <property type="match status" value="1"/>
</dbReference>
<comment type="subcellular location">
    <subcellularLocation>
        <location evidence="1">Membrane</location>
        <topology evidence="1">Multi-pass membrane protein</topology>
    </subcellularLocation>
</comment>
<evidence type="ECO:0000256" key="4">
    <source>
        <dbReference type="ARBA" id="ARBA00022989"/>
    </source>
</evidence>
<dbReference type="STRING" id="1302689.RG47T_2786"/>
<dbReference type="InterPro" id="IPR011701">
    <property type="entry name" value="MFS"/>
</dbReference>
<evidence type="ECO:0000256" key="5">
    <source>
        <dbReference type="ARBA" id="ARBA00023136"/>
    </source>
</evidence>
<feature type="transmembrane region" description="Helical" evidence="6">
    <location>
        <begin position="282"/>
        <end position="302"/>
    </location>
</feature>